<dbReference type="InterPro" id="IPR003675">
    <property type="entry name" value="Rce1/LyrA-like_dom"/>
</dbReference>
<keyword evidence="1" id="KW-1133">Transmembrane helix</keyword>
<evidence type="ECO:0000259" key="2">
    <source>
        <dbReference type="Pfam" id="PF02517"/>
    </source>
</evidence>
<dbReference type="EMBL" id="BLXX01000001">
    <property type="protein sequence ID" value="GFO57787.1"/>
    <property type="molecule type" value="Genomic_DNA"/>
</dbReference>
<reference evidence="4" key="1">
    <citation type="submission" date="2020-06" db="EMBL/GenBank/DDBJ databases">
        <title>Draft genomic sequence of Geomonas sp. Red330.</title>
        <authorList>
            <person name="Itoh H."/>
            <person name="Zhenxing X."/>
            <person name="Ushijima N."/>
            <person name="Masuda Y."/>
            <person name="Shiratori Y."/>
            <person name="Senoo K."/>
        </authorList>
    </citation>
    <scope>NUCLEOTIDE SEQUENCE [LARGE SCALE GENOMIC DNA]</scope>
    <source>
        <strain evidence="4">Red330</strain>
    </source>
</reference>
<gene>
    <name evidence="3" type="ORF">GMST_01120</name>
</gene>
<dbReference type="InterPro" id="IPR014346">
    <property type="entry name" value="Prenyl_protease-related"/>
</dbReference>
<evidence type="ECO:0000313" key="4">
    <source>
        <dbReference type="Proteomes" id="UP000556026"/>
    </source>
</evidence>
<dbReference type="NCBIfam" id="TIGR03008">
    <property type="entry name" value="pepcterm_CAAX"/>
    <property type="match status" value="1"/>
</dbReference>
<comment type="caution">
    <text evidence="3">The sequence shown here is derived from an EMBL/GenBank/DDBJ whole genome shotgun (WGS) entry which is preliminary data.</text>
</comment>
<feature type="transmembrane region" description="Helical" evidence="1">
    <location>
        <begin position="126"/>
        <end position="146"/>
    </location>
</feature>
<sequence>MPASPTIAAPNNQALYARALPFVLFMLFIGAGEALELLGRRGLIALEPATLYYLYPVKAGAVAALLYANRHYYREFCWRDLGNPRQSALSVLVALITCTIWVWTDWVFSVSGTPAGFNPGLLPGGAVRLLMTAVRVAGAVLVVPLMEELFWRSFMLRYLIDPDFEKVPVGRFSWLSFAATTLLFGLEHHFIIAGMIAGAIYNALYYTTRSISQCVLCHAVTNLALAAYVLCTGRWYFW</sequence>
<dbReference type="Pfam" id="PF02517">
    <property type="entry name" value="Rce1-like"/>
    <property type="match status" value="1"/>
</dbReference>
<accession>A0A6V8MCV6</accession>
<keyword evidence="4" id="KW-1185">Reference proteome</keyword>
<keyword evidence="3" id="KW-0378">Hydrolase</keyword>
<dbReference type="AlphaFoldDB" id="A0A6V8MCV6"/>
<organism evidence="3 4">
    <name type="scientific">Geomonas silvestris</name>
    <dbReference type="NCBI Taxonomy" id="2740184"/>
    <lineage>
        <taxon>Bacteria</taxon>
        <taxon>Pseudomonadati</taxon>
        <taxon>Thermodesulfobacteriota</taxon>
        <taxon>Desulfuromonadia</taxon>
        <taxon>Geobacterales</taxon>
        <taxon>Geobacteraceae</taxon>
        <taxon>Geomonas</taxon>
    </lineage>
</organism>
<protein>
    <submittedName>
        <fullName evidence="3">CAAX prenyl protease-related protein</fullName>
    </submittedName>
</protein>
<dbReference type="GO" id="GO:0080120">
    <property type="term" value="P:CAAX-box protein maturation"/>
    <property type="evidence" value="ECO:0007669"/>
    <property type="project" value="UniProtKB-ARBA"/>
</dbReference>
<proteinExistence type="predicted"/>
<feature type="transmembrane region" description="Helical" evidence="1">
    <location>
        <begin position="215"/>
        <end position="237"/>
    </location>
</feature>
<dbReference type="GO" id="GO:0004175">
    <property type="term" value="F:endopeptidase activity"/>
    <property type="evidence" value="ECO:0007669"/>
    <property type="project" value="UniProtKB-ARBA"/>
</dbReference>
<feature type="transmembrane region" description="Helical" evidence="1">
    <location>
        <begin position="88"/>
        <end position="106"/>
    </location>
</feature>
<keyword evidence="3" id="KW-0645">Protease</keyword>
<dbReference type="GO" id="GO:0006508">
    <property type="term" value="P:proteolysis"/>
    <property type="evidence" value="ECO:0007669"/>
    <property type="project" value="UniProtKB-KW"/>
</dbReference>
<keyword evidence="1" id="KW-0812">Transmembrane</keyword>
<evidence type="ECO:0000256" key="1">
    <source>
        <dbReference type="SAM" id="Phobius"/>
    </source>
</evidence>
<feature type="domain" description="CAAX prenyl protease 2/Lysostaphin resistance protein A-like" evidence="2">
    <location>
        <begin position="133"/>
        <end position="223"/>
    </location>
</feature>
<dbReference type="RefSeq" id="WP_183352638.1">
    <property type="nucleotide sequence ID" value="NZ_BLXX01000001.1"/>
</dbReference>
<evidence type="ECO:0000313" key="3">
    <source>
        <dbReference type="EMBL" id="GFO57787.1"/>
    </source>
</evidence>
<feature type="transmembrane region" description="Helical" evidence="1">
    <location>
        <begin position="167"/>
        <end position="184"/>
    </location>
</feature>
<dbReference type="Proteomes" id="UP000556026">
    <property type="component" value="Unassembled WGS sequence"/>
</dbReference>
<keyword evidence="1" id="KW-0472">Membrane</keyword>
<feature type="transmembrane region" description="Helical" evidence="1">
    <location>
        <begin position="190"/>
        <end position="208"/>
    </location>
</feature>
<name>A0A6V8MCV6_9BACT</name>
<feature type="transmembrane region" description="Helical" evidence="1">
    <location>
        <begin position="50"/>
        <end position="68"/>
    </location>
</feature>